<name>A0A1G6VQH6_9ACTN</name>
<feature type="domain" description="HTH araC/xylS-type" evidence="4">
    <location>
        <begin position="212"/>
        <end position="310"/>
    </location>
</feature>
<keyword evidence="2 5" id="KW-0238">DNA-binding</keyword>
<evidence type="ECO:0000313" key="5">
    <source>
        <dbReference type="EMBL" id="SDD55115.1"/>
    </source>
</evidence>
<evidence type="ECO:0000256" key="3">
    <source>
        <dbReference type="ARBA" id="ARBA00023163"/>
    </source>
</evidence>
<dbReference type="AlphaFoldDB" id="A0A1G6VQH6"/>
<dbReference type="PROSITE" id="PS01124">
    <property type="entry name" value="HTH_ARAC_FAMILY_2"/>
    <property type="match status" value="1"/>
</dbReference>
<dbReference type="EMBL" id="FNAD01000005">
    <property type="protein sequence ID" value="SDD55115.1"/>
    <property type="molecule type" value="Genomic_DNA"/>
</dbReference>
<evidence type="ECO:0000256" key="2">
    <source>
        <dbReference type="ARBA" id="ARBA00023125"/>
    </source>
</evidence>
<proteinExistence type="predicted"/>
<evidence type="ECO:0000259" key="4">
    <source>
        <dbReference type="PROSITE" id="PS01124"/>
    </source>
</evidence>
<dbReference type="SUPFAM" id="SSF46689">
    <property type="entry name" value="Homeodomain-like"/>
    <property type="match status" value="2"/>
</dbReference>
<accession>A0A1G6VQH6</accession>
<dbReference type="Pfam" id="PF12852">
    <property type="entry name" value="Cupin_6"/>
    <property type="match status" value="1"/>
</dbReference>
<sequence length="318" mass="34804">MSVYDWGMDPLSELLNGIRSEGAVLSDVVLSAPWVVGFDDRSPLTMVTVLRGGGVLLLADGREIPVRAGQTALVRSNEPFRMADRAASVERPHLDYWLTCFDPEECAMDAPDSAAGEGETTSLFVSAYRASGRRHERLMRALPTALVVEDADELCGMLEACIRDIAGRKPGTQAYIDRLCDWGLVCTLRTWFDQQGGQAPAWYRGFADPVAGPALEAIHTRPATPWTVADLAGEAGVSRALLAKRFNEIMGEPPLTYLTEWRMDLAEELLADPERTVAQVARIVGYADQFGFSNAFKRRKGLSPTEFRNAKDHAATAA</sequence>
<dbReference type="Gene3D" id="1.10.10.60">
    <property type="entry name" value="Homeodomain-like"/>
    <property type="match status" value="1"/>
</dbReference>
<dbReference type="SMART" id="SM00342">
    <property type="entry name" value="HTH_ARAC"/>
    <property type="match status" value="1"/>
</dbReference>
<reference evidence="6" key="1">
    <citation type="submission" date="2016-10" db="EMBL/GenBank/DDBJ databases">
        <authorList>
            <person name="Varghese N."/>
            <person name="Submissions S."/>
        </authorList>
    </citation>
    <scope>NUCLEOTIDE SEQUENCE [LARGE SCALE GENOMIC DNA]</scope>
    <source>
        <strain evidence="6">CGMCC 4.3516</strain>
    </source>
</reference>
<dbReference type="PRINTS" id="PR00032">
    <property type="entry name" value="HTHARAC"/>
</dbReference>
<dbReference type="Proteomes" id="UP000198949">
    <property type="component" value="Unassembled WGS sequence"/>
</dbReference>
<evidence type="ECO:0000256" key="1">
    <source>
        <dbReference type="ARBA" id="ARBA00023015"/>
    </source>
</evidence>
<dbReference type="InterPro" id="IPR032783">
    <property type="entry name" value="AraC_lig"/>
</dbReference>
<dbReference type="InterPro" id="IPR009057">
    <property type="entry name" value="Homeodomain-like_sf"/>
</dbReference>
<dbReference type="InterPro" id="IPR018060">
    <property type="entry name" value="HTH_AraC"/>
</dbReference>
<dbReference type="STRING" id="58114.SAMN05216270_10545"/>
<dbReference type="InterPro" id="IPR020449">
    <property type="entry name" value="Tscrpt_reg_AraC-type_HTH"/>
</dbReference>
<keyword evidence="6" id="KW-1185">Reference proteome</keyword>
<dbReference type="CDD" id="cd02208">
    <property type="entry name" value="cupin_RmlC-like"/>
    <property type="match status" value="1"/>
</dbReference>
<organism evidence="5 6">
    <name type="scientific">Glycomyces harbinensis</name>
    <dbReference type="NCBI Taxonomy" id="58114"/>
    <lineage>
        <taxon>Bacteria</taxon>
        <taxon>Bacillati</taxon>
        <taxon>Actinomycetota</taxon>
        <taxon>Actinomycetes</taxon>
        <taxon>Glycomycetales</taxon>
        <taxon>Glycomycetaceae</taxon>
        <taxon>Glycomyces</taxon>
    </lineage>
</organism>
<dbReference type="GO" id="GO:0043565">
    <property type="term" value="F:sequence-specific DNA binding"/>
    <property type="evidence" value="ECO:0007669"/>
    <property type="project" value="InterPro"/>
</dbReference>
<dbReference type="PROSITE" id="PS00041">
    <property type="entry name" value="HTH_ARAC_FAMILY_1"/>
    <property type="match status" value="1"/>
</dbReference>
<gene>
    <name evidence="5" type="ORF">SAMN05216270_10545</name>
</gene>
<dbReference type="GO" id="GO:0003700">
    <property type="term" value="F:DNA-binding transcription factor activity"/>
    <property type="evidence" value="ECO:0007669"/>
    <property type="project" value="InterPro"/>
</dbReference>
<evidence type="ECO:0000313" key="6">
    <source>
        <dbReference type="Proteomes" id="UP000198949"/>
    </source>
</evidence>
<dbReference type="Pfam" id="PF12833">
    <property type="entry name" value="HTH_18"/>
    <property type="match status" value="1"/>
</dbReference>
<dbReference type="InterPro" id="IPR050204">
    <property type="entry name" value="AraC_XylS_family_regulators"/>
</dbReference>
<dbReference type="PANTHER" id="PTHR46796:SF13">
    <property type="entry name" value="HTH-TYPE TRANSCRIPTIONAL ACTIVATOR RHAS"/>
    <property type="match status" value="1"/>
</dbReference>
<keyword evidence="1" id="KW-0805">Transcription regulation</keyword>
<dbReference type="PANTHER" id="PTHR46796">
    <property type="entry name" value="HTH-TYPE TRANSCRIPTIONAL ACTIVATOR RHAS-RELATED"/>
    <property type="match status" value="1"/>
</dbReference>
<keyword evidence="3" id="KW-0804">Transcription</keyword>
<dbReference type="InterPro" id="IPR018062">
    <property type="entry name" value="HTH_AraC-typ_CS"/>
</dbReference>
<protein>
    <submittedName>
        <fullName evidence="5">AraC-type DNA-binding protein</fullName>
    </submittedName>
</protein>